<evidence type="ECO:0000256" key="1">
    <source>
        <dbReference type="ARBA" id="ARBA00004141"/>
    </source>
</evidence>
<dbReference type="InterPro" id="IPR001807">
    <property type="entry name" value="ClC"/>
</dbReference>
<name>A0A133S6Y7_9FIRM</name>
<proteinExistence type="predicted"/>
<evidence type="ECO:0000256" key="6">
    <source>
        <dbReference type="ARBA" id="ARBA00023136"/>
    </source>
</evidence>
<reference evidence="11 12" key="1">
    <citation type="submission" date="2016-01" db="EMBL/GenBank/DDBJ databases">
        <authorList>
            <person name="Oliw E.H."/>
        </authorList>
    </citation>
    <scope>NUCLEOTIDE SEQUENCE [LARGE SCALE GENOMIC DNA]</scope>
    <source>
        <strain evidence="11 12">CMW7756B</strain>
    </source>
</reference>
<keyword evidence="4 10" id="KW-1133">Transmembrane helix</keyword>
<protein>
    <submittedName>
        <fullName evidence="11">Chloride transporter, ClC family</fullName>
    </submittedName>
</protein>
<dbReference type="GO" id="GO:0034707">
    <property type="term" value="C:chloride channel complex"/>
    <property type="evidence" value="ECO:0007669"/>
    <property type="project" value="UniProtKB-KW"/>
</dbReference>
<evidence type="ECO:0000256" key="7">
    <source>
        <dbReference type="ARBA" id="ARBA00023173"/>
    </source>
</evidence>
<evidence type="ECO:0000256" key="10">
    <source>
        <dbReference type="SAM" id="Phobius"/>
    </source>
</evidence>
<evidence type="ECO:0000313" key="11">
    <source>
        <dbReference type="EMBL" id="KXA65427.1"/>
    </source>
</evidence>
<evidence type="ECO:0000256" key="2">
    <source>
        <dbReference type="ARBA" id="ARBA00022448"/>
    </source>
</evidence>
<feature type="transmembrane region" description="Helical" evidence="10">
    <location>
        <begin position="59"/>
        <end position="76"/>
    </location>
</feature>
<keyword evidence="5" id="KW-0406">Ion transport</keyword>
<evidence type="ECO:0000256" key="4">
    <source>
        <dbReference type="ARBA" id="ARBA00022989"/>
    </source>
</evidence>
<dbReference type="GO" id="GO:0005254">
    <property type="term" value="F:chloride channel activity"/>
    <property type="evidence" value="ECO:0007669"/>
    <property type="project" value="UniProtKB-KW"/>
</dbReference>
<feature type="transmembrane region" description="Helical" evidence="10">
    <location>
        <begin position="220"/>
        <end position="240"/>
    </location>
</feature>
<evidence type="ECO:0000256" key="9">
    <source>
        <dbReference type="ARBA" id="ARBA00023303"/>
    </source>
</evidence>
<organism evidence="11">
    <name type="scientific">Veillonella atypica</name>
    <dbReference type="NCBI Taxonomy" id="39777"/>
    <lineage>
        <taxon>Bacteria</taxon>
        <taxon>Bacillati</taxon>
        <taxon>Bacillota</taxon>
        <taxon>Negativicutes</taxon>
        <taxon>Veillonellales</taxon>
        <taxon>Veillonellaceae</taxon>
        <taxon>Veillonella</taxon>
    </lineage>
</organism>
<feature type="transmembrane region" description="Helical" evidence="10">
    <location>
        <begin position="260"/>
        <end position="279"/>
    </location>
</feature>
<evidence type="ECO:0000256" key="3">
    <source>
        <dbReference type="ARBA" id="ARBA00022692"/>
    </source>
</evidence>
<keyword evidence="2" id="KW-0813">Transport</keyword>
<gene>
    <name evidence="11" type="ORF">HMPREF3233_00197</name>
</gene>
<feature type="transmembrane region" description="Helical" evidence="10">
    <location>
        <begin position="6"/>
        <end position="27"/>
    </location>
</feature>
<keyword evidence="3 10" id="KW-0812">Transmembrane</keyword>
<comment type="subcellular location">
    <subcellularLocation>
        <location evidence="1">Membrane</location>
        <topology evidence="1">Multi-pass membrane protein</topology>
    </subcellularLocation>
</comment>
<dbReference type="Proteomes" id="UP000070226">
    <property type="component" value="Unassembled WGS sequence"/>
</dbReference>
<comment type="caution">
    <text evidence="11">The sequence shown here is derived from an EMBL/GenBank/DDBJ whole genome shotgun (WGS) entry which is preliminary data.</text>
</comment>
<dbReference type="PATRIC" id="fig|39777.7.peg.190"/>
<keyword evidence="6 10" id="KW-0472">Membrane</keyword>
<feature type="transmembrane region" description="Helical" evidence="10">
    <location>
        <begin position="382"/>
        <end position="400"/>
    </location>
</feature>
<feature type="transmembrane region" description="Helical" evidence="10">
    <location>
        <begin position="333"/>
        <end position="362"/>
    </location>
</feature>
<feature type="transmembrane region" description="Helical" evidence="10">
    <location>
        <begin position="149"/>
        <end position="174"/>
    </location>
</feature>
<dbReference type="InterPro" id="IPR050368">
    <property type="entry name" value="ClC-type_chloride_channel"/>
</dbReference>
<keyword evidence="9" id="KW-0407">Ion channel</keyword>
<dbReference type="PRINTS" id="PR00762">
    <property type="entry name" value="CLCHANNEL"/>
</dbReference>
<keyword evidence="7" id="KW-0869">Chloride channel</keyword>
<feature type="transmembrane region" description="Helical" evidence="10">
    <location>
        <begin position="299"/>
        <end position="321"/>
    </location>
</feature>
<dbReference type="PANTHER" id="PTHR43427">
    <property type="entry name" value="CHLORIDE CHANNEL PROTEIN CLC-E"/>
    <property type="match status" value="1"/>
</dbReference>
<keyword evidence="8" id="KW-0868">Chloride</keyword>
<accession>A0A133S6Y7</accession>
<evidence type="ECO:0000256" key="8">
    <source>
        <dbReference type="ARBA" id="ARBA00023214"/>
    </source>
</evidence>
<dbReference type="EMBL" id="LRQT01000004">
    <property type="protein sequence ID" value="KXA65427.1"/>
    <property type="molecule type" value="Genomic_DNA"/>
</dbReference>
<dbReference type="AlphaFoldDB" id="A0A133S6Y7"/>
<dbReference type="Pfam" id="PF00654">
    <property type="entry name" value="Voltage_CLC"/>
    <property type="match status" value="1"/>
</dbReference>
<sequence>MLDKRLLGLIIIVGLVAGLIGSFYTHLLHYIQHFMYAYSTSEGLSFGQAVARVSPEHRLLALLACGLVGGVGWVLIHRYGDPLVDIKKAVQDSTKEMPPLTTFIHATLQIITVGMGSPLGREVAPREASAGIMSGLLRYVDIRPEDKSLIIACAAGAGLAAVYNSPLSAAIFTLETLLITWNVRAMSAALLSCGLATLVVRQAGIGDLVQYTMPQPPLYGSYQEFAIVLGAVIAIGVVLFDKTQSLLPKFDRKSPKMIVIALLSFAVIGVMAMYFPEILGNGKAGNQLTFTDLVGWDYALGLLATKWIAVLLALMAGAYGGRITPSMMLGSTLALAFAALWSIMVSPVHLGFAAFIGAVIFLGLAQKMPLTSCVFMLELSRFSVEMCFPMALAMGSALITQQIVKARFQL</sequence>
<dbReference type="RefSeq" id="WP_060807105.1">
    <property type="nucleotide sequence ID" value="NZ_JAPVXY010000003.1"/>
</dbReference>
<dbReference type="InterPro" id="IPR014743">
    <property type="entry name" value="Cl-channel_core"/>
</dbReference>
<evidence type="ECO:0000256" key="5">
    <source>
        <dbReference type="ARBA" id="ARBA00023065"/>
    </source>
</evidence>
<dbReference type="SUPFAM" id="SSF81340">
    <property type="entry name" value="Clc chloride channel"/>
    <property type="match status" value="1"/>
</dbReference>
<dbReference type="PANTHER" id="PTHR43427:SF6">
    <property type="entry name" value="CHLORIDE CHANNEL PROTEIN CLC-E"/>
    <property type="match status" value="1"/>
</dbReference>
<evidence type="ECO:0000313" key="12">
    <source>
        <dbReference type="Proteomes" id="UP000070226"/>
    </source>
</evidence>
<dbReference type="Gene3D" id="1.10.3080.10">
    <property type="entry name" value="Clc chloride channel"/>
    <property type="match status" value="1"/>
</dbReference>